<keyword evidence="4" id="KW-0132">Cell division</keyword>
<protein>
    <recommendedName>
        <fullName evidence="17">Probable peptidoglycan glycosyltransferase FtsW</fullName>
        <ecNumber evidence="19">2.4.99.28</ecNumber>
    </recommendedName>
    <alternativeName>
        <fullName evidence="18">Cell division protein FtsW</fullName>
    </alternativeName>
    <alternativeName>
        <fullName evidence="15">Cell wall polymerase</fullName>
    </alternativeName>
    <alternativeName>
        <fullName evidence="14">Peptidoglycan polymerase</fullName>
    </alternativeName>
</protein>
<evidence type="ECO:0000256" key="6">
    <source>
        <dbReference type="ARBA" id="ARBA00022679"/>
    </source>
</evidence>
<name>A0A2M8KW57_9BACT</name>
<feature type="transmembrane region" description="Helical" evidence="21">
    <location>
        <begin position="12"/>
        <end position="32"/>
    </location>
</feature>
<evidence type="ECO:0000256" key="10">
    <source>
        <dbReference type="ARBA" id="ARBA00022989"/>
    </source>
</evidence>
<keyword evidence="8" id="KW-0133">Cell shape</keyword>
<evidence type="ECO:0000256" key="8">
    <source>
        <dbReference type="ARBA" id="ARBA00022960"/>
    </source>
</evidence>
<keyword evidence="10 21" id="KW-1133">Transmembrane helix</keyword>
<dbReference type="AlphaFoldDB" id="A0A2M8KW57"/>
<comment type="pathway">
    <text evidence="2">Cell wall biogenesis; peptidoglycan biosynthesis.</text>
</comment>
<dbReference type="PANTHER" id="PTHR30474:SF2">
    <property type="entry name" value="PEPTIDOGLYCAN GLYCOSYLTRANSFERASE FTSW-RELATED"/>
    <property type="match status" value="1"/>
</dbReference>
<keyword evidence="12" id="KW-0131">Cell cycle</keyword>
<evidence type="ECO:0000256" key="2">
    <source>
        <dbReference type="ARBA" id="ARBA00004752"/>
    </source>
</evidence>
<dbReference type="EMBL" id="PFEF01000010">
    <property type="protein sequence ID" value="PJE64141.1"/>
    <property type="molecule type" value="Genomic_DNA"/>
</dbReference>
<gene>
    <name evidence="22" type="primary">ftsW</name>
    <name evidence="22" type="ORF">COU90_04700</name>
</gene>
<evidence type="ECO:0000256" key="16">
    <source>
        <dbReference type="ARBA" id="ARBA00038053"/>
    </source>
</evidence>
<evidence type="ECO:0000256" key="5">
    <source>
        <dbReference type="ARBA" id="ARBA00022676"/>
    </source>
</evidence>
<feature type="transmembrane region" description="Helical" evidence="21">
    <location>
        <begin position="303"/>
        <end position="326"/>
    </location>
</feature>
<dbReference type="GO" id="GO:0005886">
    <property type="term" value="C:plasma membrane"/>
    <property type="evidence" value="ECO:0007669"/>
    <property type="project" value="UniProtKB-SubCell"/>
</dbReference>
<evidence type="ECO:0000256" key="7">
    <source>
        <dbReference type="ARBA" id="ARBA00022692"/>
    </source>
</evidence>
<dbReference type="GO" id="GO:0051301">
    <property type="term" value="P:cell division"/>
    <property type="evidence" value="ECO:0007669"/>
    <property type="project" value="UniProtKB-KW"/>
</dbReference>
<evidence type="ECO:0000256" key="1">
    <source>
        <dbReference type="ARBA" id="ARBA00004651"/>
    </source>
</evidence>
<dbReference type="GO" id="GO:0071555">
    <property type="term" value="P:cell wall organization"/>
    <property type="evidence" value="ECO:0007669"/>
    <property type="project" value="UniProtKB-KW"/>
</dbReference>
<feature type="transmembrane region" description="Helical" evidence="21">
    <location>
        <begin position="165"/>
        <end position="182"/>
    </location>
</feature>
<evidence type="ECO:0000256" key="21">
    <source>
        <dbReference type="SAM" id="Phobius"/>
    </source>
</evidence>
<feature type="transmembrane region" description="Helical" evidence="21">
    <location>
        <begin position="338"/>
        <end position="361"/>
    </location>
</feature>
<dbReference type="EC" id="2.4.99.28" evidence="19"/>
<evidence type="ECO:0000313" key="22">
    <source>
        <dbReference type="EMBL" id="PJE64141.1"/>
    </source>
</evidence>
<evidence type="ECO:0000256" key="3">
    <source>
        <dbReference type="ARBA" id="ARBA00022475"/>
    </source>
</evidence>
<dbReference type="InterPro" id="IPR001182">
    <property type="entry name" value="FtsW/RodA"/>
</dbReference>
<evidence type="ECO:0000256" key="15">
    <source>
        <dbReference type="ARBA" id="ARBA00033270"/>
    </source>
</evidence>
<dbReference type="GO" id="GO:0032153">
    <property type="term" value="C:cell division site"/>
    <property type="evidence" value="ECO:0007669"/>
    <property type="project" value="TreeGrafter"/>
</dbReference>
<comment type="similarity">
    <text evidence="16">Belongs to the SEDS family. FtsW subfamily.</text>
</comment>
<accession>A0A2M8KW57</accession>
<proteinExistence type="inferred from homology"/>
<feature type="transmembrane region" description="Helical" evidence="21">
    <location>
        <begin position="189"/>
        <end position="207"/>
    </location>
</feature>
<feature type="transmembrane region" description="Helical" evidence="21">
    <location>
        <begin position="44"/>
        <end position="63"/>
    </location>
</feature>
<keyword evidence="3" id="KW-1003">Cell membrane</keyword>
<evidence type="ECO:0000256" key="18">
    <source>
        <dbReference type="ARBA" id="ARBA00041418"/>
    </source>
</evidence>
<evidence type="ECO:0000256" key="14">
    <source>
        <dbReference type="ARBA" id="ARBA00032370"/>
    </source>
</evidence>
<dbReference type="GO" id="GO:0008955">
    <property type="term" value="F:peptidoglycan glycosyltransferase activity"/>
    <property type="evidence" value="ECO:0007669"/>
    <property type="project" value="UniProtKB-EC"/>
</dbReference>
<feature type="transmembrane region" description="Helical" evidence="21">
    <location>
        <begin position="138"/>
        <end position="159"/>
    </location>
</feature>
<dbReference type="PANTHER" id="PTHR30474">
    <property type="entry name" value="CELL CYCLE PROTEIN"/>
    <property type="match status" value="1"/>
</dbReference>
<evidence type="ECO:0000256" key="13">
    <source>
        <dbReference type="ARBA" id="ARBA00023316"/>
    </source>
</evidence>
<sequence>MSSTHQHQPDYILLGTTVLFVIVGLFIIASASPILGSSRFGEEYYYLSNQAIGAGIGVVALILGSKIRYQYWKKLAPVLLIGALFMMILVFIPNIGLELKGASRWIKVGPITIQPAEITKLAFIIYLAAWIETKKKDIASFSMGFLPFLVMLGIVSVFFVLQPDIGTLGILVITSILLFFIGGGRMSQIALLLLLGVAVLGLIIYFQPYRRDRLAVFLHPKEDTQGIGYQLHQGLIAIGSGGIFGRGFGMSRQKFNYVPEPAGDSIFAIFGEEFGFIGSVILTAMFLIFFWRGMRISARAPDGFSHTLAAGITLLIIVQAFTNIGAITGLLPLTGLPLTFISFGSSALIMNLASVGILMNISKYTR</sequence>
<keyword evidence="7 21" id="KW-0812">Transmembrane</keyword>
<dbReference type="Pfam" id="PF01098">
    <property type="entry name" value="FTSW_RODA_SPOVE"/>
    <property type="match status" value="1"/>
</dbReference>
<feature type="transmembrane region" description="Helical" evidence="21">
    <location>
        <begin position="112"/>
        <end position="131"/>
    </location>
</feature>
<feature type="transmembrane region" description="Helical" evidence="21">
    <location>
        <begin position="75"/>
        <end position="92"/>
    </location>
</feature>
<dbReference type="GO" id="GO:0015648">
    <property type="term" value="F:lipid-linked peptidoglycan transporter activity"/>
    <property type="evidence" value="ECO:0007669"/>
    <property type="project" value="TreeGrafter"/>
</dbReference>
<comment type="subcellular location">
    <subcellularLocation>
        <location evidence="1">Cell membrane</location>
        <topology evidence="1">Multi-pass membrane protein</topology>
    </subcellularLocation>
</comment>
<dbReference type="Proteomes" id="UP000229098">
    <property type="component" value="Unassembled WGS sequence"/>
</dbReference>
<dbReference type="GO" id="GO:0008360">
    <property type="term" value="P:regulation of cell shape"/>
    <property type="evidence" value="ECO:0007669"/>
    <property type="project" value="UniProtKB-KW"/>
</dbReference>
<keyword evidence="5" id="KW-0328">Glycosyltransferase</keyword>
<dbReference type="InterPro" id="IPR013437">
    <property type="entry name" value="FtsW"/>
</dbReference>
<keyword evidence="13" id="KW-0961">Cell wall biogenesis/degradation</keyword>
<comment type="caution">
    <text evidence="22">The sequence shown here is derived from an EMBL/GenBank/DDBJ whole genome shotgun (WGS) entry which is preliminary data.</text>
</comment>
<evidence type="ECO:0000256" key="17">
    <source>
        <dbReference type="ARBA" id="ARBA00041185"/>
    </source>
</evidence>
<evidence type="ECO:0000256" key="12">
    <source>
        <dbReference type="ARBA" id="ARBA00023306"/>
    </source>
</evidence>
<organism evidence="22 23">
    <name type="scientific">Candidatus Ryanbacteria bacterium CG10_big_fil_rev_8_21_14_0_10_43_42</name>
    <dbReference type="NCBI Taxonomy" id="1974864"/>
    <lineage>
        <taxon>Bacteria</taxon>
        <taxon>Candidatus Ryaniibacteriota</taxon>
    </lineage>
</organism>
<comment type="catalytic activity">
    <reaction evidence="20">
        <text>[GlcNAc-(1-&gt;4)-Mur2Ac(oyl-L-Ala-gamma-D-Glu-L-Lys-D-Ala-D-Ala)](n)-di-trans,octa-cis-undecaprenyl diphosphate + beta-D-GlcNAc-(1-&gt;4)-Mur2Ac(oyl-L-Ala-gamma-D-Glu-L-Lys-D-Ala-D-Ala)-di-trans,octa-cis-undecaprenyl diphosphate = [GlcNAc-(1-&gt;4)-Mur2Ac(oyl-L-Ala-gamma-D-Glu-L-Lys-D-Ala-D-Ala)](n+1)-di-trans,octa-cis-undecaprenyl diphosphate + di-trans,octa-cis-undecaprenyl diphosphate + H(+)</text>
        <dbReference type="Rhea" id="RHEA:23708"/>
        <dbReference type="Rhea" id="RHEA-COMP:9602"/>
        <dbReference type="Rhea" id="RHEA-COMP:9603"/>
        <dbReference type="ChEBI" id="CHEBI:15378"/>
        <dbReference type="ChEBI" id="CHEBI:58405"/>
        <dbReference type="ChEBI" id="CHEBI:60033"/>
        <dbReference type="ChEBI" id="CHEBI:78435"/>
        <dbReference type="EC" id="2.4.99.28"/>
    </reaction>
</comment>
<evidence type="ECO:0000256" key="11">
    <source>
        <dbReference type="ARBA" id="ARBA00023136"/>
    </source>
</evidence>
<dbReference type="GO" id="GO:0009252">
    <property type="term" value="P:peptidoglycan biosynthetic process"/>
    <property type="evidence" value="ECO:0007669"/>
    <property type="project" value="UniProtKB-KW"/>
</dbReference>
<evidence type="ECO:0000256" key="19">
    <source>
        <dbReference type="ARBA" id="ARBA00044770"/>
    </source>
</evidence>
<dbReference type="NCBIfam" id="TIGR02614">
    <property type="entry name" value="ftsW"/>
    <property type="match status" value="1"/>
</dbReference>
<evidence type="ECO:0000256" key="4">
    <source>
        <dbReference type="ARBA" id="ARBA00022618"/>
    </source>
</evidence>
<evidence type="ECO:0000256" key="9">
    <source>
        <dbReference type="ARBA" id="ARBA00022984"/>
    </source>
</evidence>
<feature type="transmembrane region" description="Helical" evidence="21">
    <location>
        <begin position="266"/>
        <end position="291"/>
    </location>
</feature>
<keyword evidence="9" id="KW-0573">Peptidoglycan synthesis</keyword>
<evidence type="ECO:0000313" key="23">
    <source>
        <dbReference type="Proteomes" id="UP000229098"/>
    </source>
</evidence>
<keyword evidence="11 21" id="KW-0472">Membrane</keyword>
<keyword evidence="6" id="KW-0808">Transferase</keyword>
<evidence type="ECO:0000256" key="20">
    <source>
        <dbReference type="ARBA" id="ARBA00049902"/>
    </source>
</evidence>
<reference evidence="23" key="1">
    <citation type="submission" date="2017-09" db="EMBL/GenBank/DDBJ databases">
        <title>Depth-based differentiation of microbial function through sediment-hosted aquifers and enrichment of novel symbionts in the deep terrestrial subsurface.</title>
        <authorList>
            <person name="Probst A.J."/>
            <person name="Ladd B."/>
            <person name="Jarett J.K."/>
            <person name="Geller-Mcgrath D.E."/>
            <person name="Sieber C.M.K."/>
            <person name="Emerson J.B."/>
            <person name="Anantharaman K."/>
            <person name="Thomas B.C."/>
            <person name="Malmstrom R."/>
            <person name="Stieglmeier M."/>
            <person name="Klingl A."/>
            <person name="Woyke T."/>
            <person name="Ryan C.M."/>
            <person name="Banfield J.F."/>
        </authorList>
    </citation>
    <scope>NUCLEOTIDE SEQUENCE [LARGE SCALE GENOMIC DNA]</scope>
</reference>